<sequence>MRKLWYAGAVVAGGIFLFGAAAPAQADVLPGTGTAGQQADDQLTDLLGQTNGVNLENPLRYSTIGGSPLGSRPVLQFKSGQNSPDLNPLLPGESTQESGPGIGNTELPQADVVGAPQRLGDGLPVRNVNVQQLPLQNLPLLGLLGGLLPNGGTPSLGQRPTMRQAEYFDGGMPLLGGLGGLLPANTLPRSGDGPDIPGVPDASGLPAGGIAIVPAATTPTFGQPAANQPAAAQPAAAQPAAAQPAPQGKPAAQDKPQRPKPVVTPDDPRLHEEPIDTDATAPRRAFSPDGRPVAGIDEQYR</sequence>
<feature type="signal peptide" evidence="2">
    <location>
        <begin position="1"/>
        <end position="26"/>
    </location>
</feature>
<comment type="caution">
    <text evidence="3">The sequence shown here is derived from an EMBL/GenBank/DDBJ whole genome shotgun (WGS) entry which is preliminary data.</text>
</comment>
<keyword evidence="2" id="KW-0732">Signal</keyword>
<keyword evidence="4" id="KW-1185">Reference proteome</keyword>
<organism evidence="3 4">
    <name type="scientific">Paractinoplanes globisporus</name>
    <dbReference type="NCBI Taxonomy" id="113565"/>
    <lineage>
        <taxon>Bacteria</taxon>
        <taxon>Bacillati</taxon>
        <taxon>Actinomycetota</taxon>
        <taxon>Actinomycetes</taxon>
        <taxon>Micromonosporales</taxon>
        <taxon>Micromonosporaceae</taxon>
        <taxon>Paractinoplanes</taxon>
    </lineage>
</organism>
<accession>A0ABW6WRS5</accession>
<dbReference type="EMBL" id="JBIAZU010000007">
    <property type="protein sequence ID" value="MFF5295521.1"/>
    <property type="molecule type" value="Genomic_DNA"/>
</dbReference>
<evidence type="ECO:0008006" key="5">
    <source>
        <dbReference type="Google" id="ProtNLM"/>
    </source>
</evidence>
<protein>
    <recommendedName>
        <fullName evidence="5">Amelotin</fullName>
    </recommendedName>
</protein>
<feature type="region of interest" description="Disordered" evidence="1">
    <location>
        <begin position="219"/>
        <end position="301"/>
    </location>
</feature>
<evidence type="ECO:0000313" key="4">
    <source>
        <dbReference type="Proteomes" id="UP001602245"/>
    </source>
</evidence>
<evidence type="ECO:0000256" key="2">
    <source>
        <dbReference type="SAM" id="SignalP"/>
    </source>
</evidence>
<name>A0ABW6WRS5_9ACTN</name>
<dbReference type="Proteomes" id="UP001602245">
    <property type="component" value="Unassembled WGS sequence"/>
</dbReference>
<feature type="region of interest" description="Disordered" evidence="1">
    <location>
        <begin position="78"/>
        <end position="107"/>
    </location>
</feature>
<feature type="chain" id="PRO_5045969915" description="Amelotin" evidence="2">
    <location>
        <begin position="27"/>
        <end position="301"/>
    </location>
</feature>
<gene>
    <name evidence="3" type="ORF">ACFY35_39330</name>
</gene>
<evidence type="ECO:0000313" key="3">
    <source>
        <dbReference type="EMBL" id="MFF5295521.1"/>
    </source>
</evidence>
<proteinExistence type="predicted"/>
<reference evidence="3 4" key="1">
    <citation type="submission" date="2024-10" db="EMBL/GenBank/DDBJ databases">
        <title>The Natural Products Discovery Center: Release of the First 8490 Sequenced Strains for Exploring Actinobacteria Biosynthetic Diversity.</title>
        <authorList>
            <person name="Kalkreuter E."/>
            <person name="Kautsar S.A."/>
            <person name="Yang D."/>
            <person name="Bader C.D."/>
            <person name="Teijaro C.N."/>
            <person name="Fluegel L."/>
            <person name="Davis C.M."/>
            <person name="Simpson J.R."/>
            <person name="Lauterbach L."/>
            <person name="Steele A.D."/>
            <person name="Gui C."/>
            <person name="Meng S."/>
            <person name="Li G."/>
            <person name="Viehrig K."/>
            <person name="Ye F."/>
            <person name="Su P."/>
            <person name="Kiefer A.F."/>
            <person name="Nichols A."/>
            <person name="Cepeda A.J."/>
            <person name="Yan W."/>
            <person name="Fan B."/>
            <person name="Jiang Y."/>
            <person name="Adhikari A."/>
            <person name="Zheng C.-J."/>
            <person name="Schuster L."/>
            <person name="Cowan T.M."/>
            <person name="Smanski M.J."/>
            <person name="Chevrette M.G."/>
            <person name="De Carvalho L.P.S."/>
            <person name="Shen B."/>
        </authorList>
    </citation>
    <scope>NUCLEOTIDE SEQUENCE [LARGE SCALE GENOMIC DNA]</scope>
    <source>
        <strain evidence="3 4">NPDC000087</strain>
    </source>
</reference>
<feature type="compositionally biased region" description="Low complexity" evidence="1">
    <location>
        <begin position="223"/>
        <end position="254"/>
    </location>
</feature>
<dbReference type="RefSeq" id="WP_020513128.1">
    <property type="nucleotide sequence ID" value="NZ_JBIAZU010000007.1"/>
</dbReference>
<evidence type="ECO:0000256" key="1">
    <source>
        <dbReference type="SAM" id="MobiDB-lite"/>
    </source>
</evidence>